<evidence type="ECO:0000256" key="1">
    <source>
        <dbReference type="SAM" id="MobiDB-lite"/>
    </source>
</evidence>
<dbReference type="Gene3D" id="3.30.70.1060">
    <property type="entry name" value="Dimeric alpha+beta barrel"/>
    <property type="match status" value="1"/>
</dbReference>
<proteinExistence type="predicted"/>
<gene>
    <name evidence="3" type="ORF">GGX14DRAFT_643330</name>
</gene>
<sequence length="264" mass="29110">MALKFVFFGPYVSTPGAQELRSRIRPAHVAAIGKLKEAGIMKFGGPFYNDGGTGEGTTDRQFGGSFLLLEAESHAAALKVIQADPYYVQGLWDIPSITLTQYEPVTRYPFVTANPAKAHDSDPPESKAVTPSNSRRTNYRMVGGILIPNEEGIRWFEQTYGRELSKDHSADASVRVELERVLTEVVEGVPFGVEYAPRRDAAWCDFLAVTQSESGVWEHSNPDGVNEVSLPGQQMKGGSAREEQMRGILCKLGLQPGEFKCYYL</sequence>
<dbReference type="Pfam" id="PF03795">
    <property type="entry name" value="YCII"/>
    <property type="match status" value="1"/>
</dbReference>
<dbReference type="Proteomes" id="UP001219525">
    <property type="component" value="Unassembled WGS sequence"/>
</dbReference>
<feature type="non-terminal residue" evidence="3">
    <location>
        <position position="264"/>
    </location>
</feature>
<organism evidence="3 4">
    <name type="scientific">Mycena pura</name>
    <dbReference type="NCBI Taxonomy" id="153505"/>
    <lineage>
        <taxon>Eukaryota</taxon>
        <taxon>Fungi</taxon>
        <taxon>Dikarya</taxon>
        <taxon>Basidiomycota</taxon>
        <taxon>Agaricomycotina</taxon>
        <taxon>Agaricomycetes</taxon>
        <taxon>Agaricomycetidae</taxon>
        <taxon>Agaricales</taxon>
        <taxon>Marasmiineae</taxon>
        <taxon>Mycenaceae</taxon>
        <taxon>Mycena</taxon>
    </lineage>
</organism>
<dbReference type="AlphaFoldDB" id="A0AAD6YCW0"/>
<feature type="region of interest" description="Disordered" evidence="1">
    <location>
        <begin position="114"/>
        <end position="134"/>
    </location>
</feature>
<evidence type="ECO:0000313" key="4">
    <source>
        <dbReference type="Proteomes" id="UP001219525"/>
    </source>
</evidence>
<dbReference type="InterPro" id="IPR051807">
    <property type="entry name" value="Sec-metab_biosynth-assoc"/>
</dbReference>
<dbReference type="EMBL" id="JARJCW010000040">
    <property type="protein sequence ID" value="KAJ7206307.1"/>
    <property type="molecule type" value="Genomic_DNA"/>
</dbReference>
<reference evidence="3" key="1">
    <citation type="submission" date="2023-03" db="EMBL/GenBank/DDBJ databases">
        <title>Massive genome expansion in bonnet fungi (Mycena s.s.) driven by repeated elements and novel gene families across ecological guilds.</title>
        <authorList>
            <consortium name="Lawrence Berkeley National Laboratory"/>
            <person name="Harder C.B."/>
            <person name="Miyauchi S."/>
            <person name="Viragh M."/>
            <person name="Kuo A."/>
            <person name="Thoen E."/>
            <person name="Andreopoulos B."/>
            <person name="Lu D."/>
            <person name="Skrede I."/>
            <person name="Drula E."/>
            <person name="Henrissat B."/>
            <person name="Morin E."/>
            <person name="Kohler A."/>
            <person name="Barry K."/>
            <person name="LaButti K."/>
            <person name="Morin E."/>
            <person name="Salamov A."/>
            <person name="Lipzen A."/>
            <person name="Mereny Z."/>
            <person name="Hegedus B."/>
            <person name="Baldrian P."/>
            <person name="Stursova M."/>
            <person name="Weitz H."/>
            <person name="Taylor A."/>
            <person name="Grigoriev I.V."/>
            <person name="Nagy L.G."/>
            <person name="Martin F."/>
            <person name="Kauserud H."/>
        </authorList>
    </citation>
    <scope>NUCLEOTIDE SEQUENCE</scope>
    <source>
        <strain evidence="3">9144</strain>
    </source>
</reference>
<dbReference type="SUPFAM" id="SSF54909">
    <property type="entry name" value="Dimeric alpha+beta barrel"/>
    <property type="match status" value="1"/>
</dbReference>
<dbReference type="InterPro" id="IPR011008">
    <property type="entry name" value="Dimeric_a/b-barrel"/>
</dbReference>
<protein>
    <recommendedName>
        <fullName evidence="2">YCII-related domain-containing protein</fullName>
    </recommendedName>
</protein>
<comment type="caution">
    <text evidence="3">The sequence shown here is derived from an EMBL/GenBank/DDBJ whole genome shotgun (WGS) entry which is preliminary data.</text>
</comment>
<dbReference type="PANTHER" id="PTHR33606:SF3">
    <property type="entry name" value="PROTEIN YCII"/>
    <property type="match status" value="1"/>
</dbReference>
<keyword evidence="4" id="KW-1185">Reference proteome</keyword>
<evidence type="ECO:0000313" key="3">
    <source>
        <dbReference type="EMBL" id="KAJ7206307.1"/>
    </source>
</evidence>
<evidence type="ECO:0000259" key="2">
    <source>
        <dbReference type="Pfam" id="PF03795"/>
    </source>
</evidence>
<dbReference type="InterPro" id="IPR005545">
    <property type="entry name" value="YCII"/>
</dbReference>
<dbReference type="PANTHER" id="PTHR33606">
    <property type="entry name" value="PROTEIN YCII"/>
    <property type="match status" value="1"/>
</dbReference>
<accession>A0AAD6YCW0</accession>
<name>A0AAD6YCW0_9AGAR</name>
<feature type="domain" description="YCII-related" evidence="2">
    <location>
        <begin position="14"/>
        <end position="94"/>
    </location>
</feature>